<evidence type="ECO:0000256" key="5">
    <source>
        <dbReference type="ARBA" id="ARBA00022679"/>
    </source>
</evidence>
<dbReference type="SUPFAM" id="SSF143631">
    <property type="entry name" value="ApbE-like"/>
    <property type="match status" value="1"/>
</dbReference>
<reference evidence="13 14" key="1">
    <citation type="submission" date="2016-09" db="EMBL/GenBank/DDBJ databases">
        <authorList>
            <person name="Doonan J."/>
            <person name="Pachebat J.A."/>
            <person name="Golyshin P.N."/>
            <person name="Denman S."/>
            <person name="Mcdonald J.E."/>
        </authorList>
    </citation>
    <scope>NUCLEOTIDE SEQUENCE [LARGE SCALE GENOMIC DNA]</scope>
    <source>
        <strain evidence="13 14">NCPPB 3934</strain>
    </source>
</reference>
<dbReference type="PIRSF" id="PIRSF006268">
    <property type="entry name" value="ApbE"/>
    <property type="match status" value="1"/>
</dbReference>
<proteinExistence type="inferred from homology"/>
<keyword evidence="7 11" id="KW-0274">FAD</keyword>
<comment type="cofactor">
    <cofactor evidence="12">
        <name>Mg(2+)</name>
        <dbReference type="ChEBI" id="CHEBI:18420"/>
    </cofactor>
    <cofactor evidence="12">
        <name>Mn(2+)</name>
        <dbReference type="ChEBI" id="CHEBI:29035"/>
    </cofactor>
    <text evidence="12">Magnesium. Can also use manganese.</text>
</comment>
<organism evidence="13 14">
    <name type="scientific">Brenneria alni</name>
    <dbReference type="NCBI Taxonomy" id="71656"/>
    <lineage>
        <taxon>Bacteria</taxon>
        <taxon>Pseudomonadati</taxon>
        <taxon>Pseudomonadota</taxon>
        <taxon>Gammaproteobacteria</taxon>
        <taxon>Enterobacterales</taxon>
        <taxon>Pectobacteriaceae</taxon>
        <taxon>Brenneria</taxon>
    </lineage>
</organism>
<sequence length="329" mass="36386">MRSVNNIYSYSAQLMGSPVLLKMFVHDETVARRVFHCIKQLEDVLTVNRQHSEVMKINNAAGKGYVAVSPAVFQLIKQAKAISLIKGSCFNLAIGPVVKLWKIGFKGCAVPDAATIENALELTNPARVMLNDDECAVFLKTEGMEIDLGAIAKGYIADVIRDLLYQHNIHHAVINLGGNVLAIGCSLTDARGQWSVGLQKPFADRDCLLGIIKVKNQSVVTSGVYERFFTVDDRVYHHILNPRTGYPLNNSLHSVTIISDKSIDGDIYSTLMYGMDVEAGIKYLMARPGIDAIFVTKNKEIILSSQRHYDFELLDCTYSLICTDGQGRV</sequence>
<evidence type="ECO:0000256" key="10">
    <source>
        <dbReference type="ARBA" id="ARBA00048540"/>
    </source>
</evidence>
<dbReference type="InterPro" id="IPR003374">
    <property type="entry name" value="ApbE-like_sf"/>
</dbReference>
<name>A0A421DRG5_9GAMM</name>
<evidence type="ECO:0000256" key="1">
    <source>
        <dbReference type="ARBA" id="ARBA00008282"/>
    </source>
</evidence>
<dbReference type="Proteomes" id="UP000285648">
    <property type="component" value="Unassembled WGS sequence"/>
</dbReference>
<dbReference type="AlphaFoldDB" id="A0A421DRG5"/>
<dbReference type="Pfam" id="PF02424">
    <property type="entry name" value="ApbE"/>
    <property type="match status" value="1"/>
</dbReference>
<dbReference type="OrthoDB" id="9778595at2"/>
<keyword evidence="6 11" id="KW-0479">Metal-binding</keyword>
<comment type="caution">
    <text evidence="13">The sequence shown here is derived from an EMBL/GenBank/DDBJ whole genome shotgun (WGS) entry which is preliminary data.</text>
</comment>
<dbReference type="PANTHER" id="PTHR30040:SF2">
    <property type="entry name" value="FAD:PROTEIN FMN TRANSFERASE"/>
    <property type="match status" value="1"/>
</dbReference>
<dbReference type="RefSeq" id="WP_121574231.1">
    <property type="nucleotide sequence ID" value="NZ_MJLZ01000008.1"/>
</dbReference>
<keyword evidence="5 11" id="KW-0808">Transferase</keyword>
<evidence type="ECO:0000256" key="6">
    <source>
        <dbReference type="ARBA" id="ARBA00022723"/>
    </source>
</evidence>
<dbReference type="Gene3D" id="3.10.520.10">
    <property type="entry name" value="ApbE-like domains"/>
    <property type="match status" value="1"/>
</dbReference>
<dbReference type="GO" id="GO:0016740">
    <property type="term" value="F:transferase activity"/>
    <property type="evidence" value="ECO:0007669"/>
    <property type="project" value="UniProtKB-UniRule"/>
</dbReference>
<dbReference type="EMBL" id="MJLZ01000008">
    <property type="protein sequence ID" value="RLM26563.1"/>
    <property type="molecule type" value="Genomic_DNA"/>
</dbReference>
<accession>A0A421DRG5</accession>
<comment type="similarity">
    <text evidence="1 11">Belongs to the ApbE family.</text>
</comment>
<dbReference type="EC" id="2.7.1.180" evidence="2 11"/>
<dbReference type="PANTHER" id="PTHR30040">
    <property type="entry name" value="THIAMINE BIOSYNTHESIS LIPOPROTEIN APBE"/>
    <property type="match status" value="1"/>
</dbReference>
<keyword evidence="14" id="KW-1185">Reference proteome</keyword>
<keyword evidence="8 11" id="KW-0460">Magnesium</keyword>
<evidence type="ECO:0000313" key="14">
    <source>
        <dbReference type="Proteomes" id="UP000285648"/>
    </source>
</evidence>
<evidence type="ECO:0000256" key="7">
    <source>
        <dbReference type="ARBA" id="ARBA00022827"/>
    </source>
</evidence>
<feature type="binding site" evidence="12">
    <location>
        <position position="266"/>
    </location>
    <ligand>
        <name>Mg(2+)</name>
        <dbReference type="ChEBI" id="CHEBI:18420"/>
    </ligand>
</feature>
<evidence type="ECO:0000256" key="4">
    <source>
        <dbReference type="ARBA" id="ARBA00022630"/>
    </source>
</evidence>
<feature type="binding site" evidence="12">
    <location>
        <position position="150"/>
    </location>
    <ligand>
        <name>Mg(2+)</name>
        <dbReference type="ChEBI" id="CHEBI:18420"/>
    </ligand>
</feature>
<evidence type="ECO:0000256" key="12">
    <source>
        <dbReference type="PIRSR" id="PIRSR006268-2"/>
    </source>
</evidence>
<protein>
    <recommendedName>
        <fullName evidence="3 11">FAD:protein FMN transferase</fullName>
        <ecNumber evidence="2 11">2.7.1.180</ecNumber>
    </recommendedName>
    <alternativeName>
        <fullName evidence="9 11">Flavin transferase</fullName>
    </alternativeName>
</protein>
<dbReference type="GO" id="GO:0046872">
    <property type="term" value="F:metal ion binding"/>
    <property type="evidence" value="ECO:0007669"/>
    <property type="project" value="UniProtKB-UniRule"/>
</dbReference>
<keyword evidence="4 11" id="KW-0285">Flavoprotein</keyword>
<evidence type="ECO:0000256" key="2">
    <source>
        <dbReference type="ARBA" id="ARBA00011955"/>
    </source>
</evidence>
<evidence type="ECO:0000256" key="11">
    <source>
        <dbReference type="PIRNR" id="PIRNR006268"/>
    </source>
</evidence>
<comment type="catalytic activity">
    <reaction evidence="10 11">
        <text>L-threonyl-[protein] + FAD = FMN-L-threonyl-[protein] + AMP + H(+)</text>
        <dbReference type="Rhea" id="RHEA:36847"/>
        <dbReference type="Rhea" id="RHEA-COMP:11060"/>
        <dbReference type="Rhea" id="RHEA-COMP:11061"/>
        <dbReference type="ChEBI" id="CHEBI:15378"/>
        <dbReference type="ChEBI" id="CHEBI:30013"/>
        <dbReference type="ChEBI" id="CHEBI:57692"/>
        <dbReference type="ChEBI" id="CHEBI:74257"/>
        <dbReference type="ChEBI" id="CHEBI:456215"/>
        <dbReference type="EC" id="2.7.1.180"/>
    </reaction>
</comment>
<feature type="binding site" evidence="12">
    <location>
        <position position="270"/>
    </location>
    <ligand>
        <name>Mg(2+)</name>
        <dbReference type="ChEBI" id="CHEBI:18420"/>
    </ligand>
</feature>
<dbReference type="InterPro" id="IPR024932">
    <property type="entry name" value="ApbE"/>
</dbReference>
<evidence type="ECO:0000313" key="13">
    <source>
        <dbReference type="EMBL" id="RLM26563.1"/>
    </source>
</evidence>
<evidence type="ECO:0000256" key="8">
    <source>
        <dbReference type="ARBA" id="ARBA00022842"/>
    </source>
</evidence>
<evidence type="ECO:0000256" key="3">
    <source>
        <dbReference type="ARBA" id="ARBA00016337"/>
    </source>
</evidence>
<gene>
    <name evidence="13" type="ORF">BIY29_05770</name>
</gene>
<evidence type="ECO:0000256" key="9">
    <source>
        <dbReference type="ARBA" id="ARBA00031306"/>
    </source>
</evidence>